<feature type="region of interest" description="Disordered" evidence="1">
    <location>
        <begin position="128"/>
        <end position="177"/>
    </location>
</feature>
<feature type="compositionally biased region" description="Acidic residues" evidence="1">
    <location>
        <begin position="551"/>
        <end position="562"/>
    </location>
</feature>
<dbReference type="Proteomes" id="UP000316270">
    <property type="component" value="Chromosome 10"/>
</dbReference>
<keyword evidence="3" id="KW-1185">Reference proteome</keyword>
<reference evidence="2 3" key="1">
    <citation type="submission" date="2019-07" db="EMBL/GenBank/DDBJ databases">
        <title>Finished genome of Venturia effusa.</title>
        <authorList>
            <person name="Young C.A."/>
            <person name="Cox M.P."/>
            <person name="Ganley A.R.D."/>
            <person name="David W.J."/>
        </authorList>
    </citation>
    <scope>NUCLEOTIDE SEQUENCE [LARGE SCALE GENOMIC DNA]</scope>
    <source>
        <strain evidence="3">albino</strain>
    </source>
</reference>
<evidence type="ECO:0000256" key="1">
    <source>
        <dbReference type="SAM" id="MobiDB-lite"/>
    </source>
</evidence>
<feature type="compositionally biased region" description="Acidic residues" evidence="1">
    <location>
        <begin position="522"/>
        <end position="543"/>
    </location>
</feature>
<dbReference type="EMBL" id="CP042194">
    <property type="protein sequence ID" value="QDS73850.1"/>
    <property type="molecule type" value="Genomic_DNA"/>
</dbReference>
<feature type="compositionally biased region" description="Basic and acidic residues" evidence="1">
    <location>
        <begin position="563"/>
        <end position="580"/>
    </location>
</feature>
<gene>
    <name evidence="2" type="ORF">FKW77_006685</name>
</gene>
<feature type="compositionally biased region" description="Acidic residues" evidence="1">
    <location>
        <begin position="630"/>
        <end position="642"/>
    </location>
</feature>
<feature type="region of interest" description="Disordered" evidence="1">
    <location>
        <begin position="1"/>
        <end position="99"/>
    </location>
</feature>
<feature type="compositionally biased region" description="Basic and acidic residues" evidence="1">
    <location>
        <begin position="506"/>
        <end position="518"/>
    </location>
</feature>
<protein>
    <submittedName>
        <fullName evidence="2">Uncharacterized protein</fullName>
    </submittedName>
</protein>
<proteinExistence type="predicted"/>
<name>A0A517LDY7_9PEZI</name>
<feature type="compositionally biased region" description="Basic and acidic residues" evidence="1">
    <location>
        <begin position="148"/>
        <end position="165"/>
    </location>
</feature>
<evidence type="ECO:0000313" key="3">
    <source>
        <dbReference type="Proteomes" id="UP000316270"/>
    </source>
</evidence>
<dbReference type="OrthoDB" id="10421648at2759"/>
<sequence length="642" mass="72193">MALSNLVPYESESESSPPQFSDTRPDAETEKTSRLHHEEDVVDGTSMQPLRAAAQEGFCQPIKRDRVADNPDDDVAEAMEKPDRKRQRKGDSGAYNSGQAIGAGVSQIRIITKTTMTQKVVETKELVGSEDATDVTEENEEELSSVADDERSVIERGKKAGKEQIEQSNGEDDGPGDDGLTLDFFKDLYHTRFGLLNLGRLAMDTRDDPAYTIHPEKTKVKQTDTQKQLQSFFRQYPDIRNAKRRLEFIKPYMDRTQKDKKKRWSALSLIMRLNLIASIREVENIKHGKGKTWEDLCREAKTIRVQCENAQYHMKDPWDWEQYNESKGLPHHEICEVDKSLDEQLDDGLLALGGYGPNGEDEDDGDKEEEEDAKSTIHSQPQTKANAPFKWEHFTFTPTHQTAFNALCHQNPIPDVAPNRKPDKGQWKAEEFRFGYEWMTFKGPSADWKGNSADVSEIGLAHKAFFTDFEFRDGKRKSLCRGGRAIVRQLRKAGGEGFVRWLSRTEGKGRGRRSDRVGVDIVVDDEGGENEGGDKEGGDDEGGDDKGGDDERGDDEVGDAEAVDDKENAVKNLKMNDEKNNNPQPPEKSVESNTAGRPTTGRKSTAAIKQHYEEKTGQKLIEMAGGEENQGSEEVEEEEEEL</sequence>
<feature type="region of interest" description="Disordered" evidence="1">
    <location>
        <begin position="506"/>
        <end position="642"/>
    </location>
</feature>
<feature type="compositionally biased region" description="Acidic residues" evidence="1">
    <location>
        <begin position="131"/>
        <end position="143"/>
    </location>
</feature>
<feature type="compositionally biased region" description="Basic and acidic residues" evidence="1">
    <location>
        <begin position="23"/>
        <end position="39"/>
    </location>
</feature>
<dbReference type="AlphaFoldDB" id="A0A517LDY7"/>
<feature type="compositionally biased region" description="Polar residues" evidence="1">
    <location>
        <begin position="591"/>
        <end position="603"/>
    </location>
</feature>
<feature type="compositionally biased region" description="Acidic residues" evidence="1">
    <location>
        <begin position="359"/>
        <end position="372"/>
    </location>
</feature>
<feature type="region of interest" description="Disordered" evidence="1">
    <location>
        <begin position="348"/>
        <end position="384"/>
    </location>
</feature>
<accession>A0A517LDY7</accession>
<evidence type="ECO:0000313" key="2">
    <source>
        <dbReference type="EMBL" id="QDS73850.1"/>
    </source>
</evidence>
<organism evidence="2 3">
    <name type="scientific">Venturia effusa</name>
    <dbReference type="NCBI Taxonomy" id="50376"/>
    <lineage>
        <taxon>Eukaryota</taxon>
        <taxon>Fungi</taxon>
        <taxon>Dikarya</taxon>
        <taxon>Ascomycota</taxon>
        <taxon>Pezizomycotina</taxon>
        <taxon>Dothideomycetes</taxon>
        <taxon>Pleosporomycetidae</taxon>
        <taxon>Venturiales</taxon>
        <taxon>Venturiaceae</taxon>
        <taxon>Venturia</taxon>
    </lineage>
</organism>